<reference evidence="2 3" key="1">
    <citation type="submission" date="2019-06" db="EMBL/GenBank/DDBJ databases">
        <title>Sequencing the genomes of 1000 actinobacteria strains.</title>
        <authorList>
            <person name="Klenk H.-P."/>
        </authorList>
    </citation>
    <scope>NUCLEOTIDE SEQUENCE [LARGE SCALE GENOMIC DNA]</scope>
    <source>
        <strain evidence="2 3">DSM 24683</strain>
    </source>
</reference>
<feature type="transmembrane region" description="Helical" evidence="1">
    <location>
        <begin position="12"/>
        <end position="34"/>
    </location>
</feature>
<keyword evidence="1" id="KW-1133">Transmembrane helix</keyword>
<dbReference type="PANTHER" id="PTHR45228">
    <property type="entry name" value="CYCLIC DI-GMP PHOSPHODIESTERASE TM_0186-RELATED"/>
    <property type="match status" value="1"/>
</dbReference>
<dbReference type="Gene3D" id="1.10.3210.10">
    <property type="entry name" value="Hypothetical protein af1432"/>
    <property type="match status" value="1"/>
</dbReference>
<feature type="transmembrane region" description="Helical" evidence="1">
    <location>
        <begin position="92"/>
        <end position="113"/>
    </location>
</feature>
<feature type="transmembrane region" description="Helical" evidence="1">
    <location>
        <begin position="154"/>
        <end position="174"/>
    </location>
</feature>
<dbReference type="RefSeq" id="WP_145813702.1">
    <property type="nucleotide sequence ID" value="NZ_VIVK01000002.1"/>
</dbReference>
<dbReference type="InterPro" id="IPR052020">
    <property type="entry name" value="Cyclic_di-GMP/3'3'-cGAMP_PDE"/>
</dbReference>
<protein>
    <recommendedName>
        <fullName evidence="4">Response regulator receiver protein</fullName>
    </recommendedName>
</protein>
<keyword evidence="3" id="KW-1185">Reference proteome</keyword>
<gene>
    <name evidence="2" type="ORF">FB561_6370</name>
</gene>
<dbReference type="PANTHER" id="PTHR45228:SF4">
    <property type="entry name" value="LIPOPROTEIN"/>
    <property type="match status" value="1"/>
</dbReference>
<comment type="caution">
    <text evidence="2">The sequence shown here is derived from an EMBL/GenBank/DDBJ whole genome shotgun (WGS) entry which is preliminary data.</text>
</comment>
<dbReference type="SUPFAM" id="SSF109604">
    <property type="entry name" value="HD-domain/PDEase-like"/>
    <property type="match status" value="1"/>
</dbReference>
<organism evidence="2 3">
    <name type="scientific">Kribbella amoyensis</name>
    <dbReference type="NCBI Taxonomy" id="996641"/>
    <lineage>
        <taxon>Bacteria</taxon>
        <taxon>Bacillati</taxon>
        <taxon>Actinomycetota</taxon>
        <taxon>Actinomycetes</taxon>
        <taxon>Propionibacteriales</taxon>
        <taxon>Kribbellaceae</taxon>
        <taxon>Kribbella</taxon>
    </lineage>
</organism>
<evidence type="ECO:0000256" key="1">
    <source>
        <dbReference type="SAM" id="Phobius"/>
    </source>
</evidence>
<dbReference type="Proteomes" id="UP000318380">
    <property type="component" value="Unassembled WGS sequence"/>
</dbReference>
<accession>A0A561B7I3</accession>
<evidence type="ECO:0000313" key="2">
    <source>
        <dbReference type="EMBL" id="TWD74935.1"/>
    </source>
</evidence>
<dbReference type="AlphaFoldDB" id="A0A561B7I3"/>
<name>A0A561B7I3_9ACTN</name>
<sequence>MADSEGLEVRRLGSGAVIILAGSVLGLAALAITARRGISEWPYALTFGLLIAIGEMVQFRVDRSRNRAPIATSAALGYAVLRGPELAIPPDVAQVIAVTAMATLGGVLPRVIAGMRWDIVVSCRRVLSVACASAVFAAVTPADLSWSGSWKDAWPLTGAMLLAVLGAATMDALIGAGQATEKYNQPFPAALRDEVVVAARIGMAMAISGVLLASGTSLLGLWGPPLVVVPLFLTQFAFRRFASAQRTYRTTVRSMARSTEIAGFSSAGQNARTASLAVALGYDLGLRPDRLEALEYAALLSGVGQLALADPSPGGASLLRSRGERQQAAEIGASIIERSGVLDHVAEIVRHSNDPYRQGRANNSDIPVESGIVNVALAYEQLVGESGGQSPDKAMESIGLGIGAEYDPVVVESLRRVIGRGFRF</sequence>
<keyword evidence="1" id="KW-0812">Transmembrane</keyword>
<keyword evidence="1" id="KW-0472">Membrane</keyword>
<evidence type="ECO:0008006" key="4">
    <source>
        <dbReference type="Google" id="ProtNLM"/>
    </source>
</evidence>
<dbReference type="OrthoDB" id="40937at2"/>
<feature type="transmembrane region" description="Helical" evidence="1">
    <location>
        <begin position="125"/>
        <end position="142"/>
    </location>
</feature>
<feature type="transmembrane region" description="Helical" evidence="1">
    <location>
        <begin position="219"/>
        <end position="238"/>
    </location>
</feature>
<dbReference type="EMBL" id="VIVK01000002">
    <property type="protein sequence ID" value="TWD74935.1"/>
    <property type="molecule type" value="Genomic_DNA"/>
</dbReference>
<evidence type="ECO:0000313" key="3">
    <source>
        <dbReference type="Proteomes" id="UP000318380"/>
    </source>
</evidence>
<proteinExistence type="predicted"/>